<keyword evidence="3" id="KW-1185">Reference proteome</keyword>
<accession>A0A916U5G3</accession>
<dbReference type="EMBL" id="BMIL01000003">
    <property type="protein sequence ID" value="GGC60129.1"/>
    <property type="molecule type" value="Genomic_DNA"/>
</dbReference>
<organism evidence="2 3">
    <name type="scientific">Pedobacter quisquiliarum</name>
    <dbReference type="NCBI Taxonomy" id="1834438"/>
    <lineage>
        <taxon>Bacteria</taxon>
        <taxon>Pseudomonadati</taxon>
        <taxon>Bacteroidota</taxon>
        <taxon>Sphingobacteriia</taxon>
        <taxon>Sphingobacteriales</taxon>
        <taxon>Sphingobacteriaceae</taxon>
        <taxon>Pedobacter</taxon>
    </lineage>
</organism>
<evidence type="ECO:0000313" key="2">
    <source>
        <dbReference type="EMBL" id="GGC60129.1"/>
    </source>
</evidence>
<proteinExistence type="predicted"/>
<dbReference type="AlphaFoldDB" id="A0A916U5G3"/>
<name>A0A916U5G3_9SPHI</name>
<reference evidence="2" key="1">
    <citation type="journal article" date="2014" name="Int. J. Syst. Evol. Microbiol.">
        <title>Complete genome sequence of Corynebacterium casei LMG S-19264T (=DSM 44701T), isolated from a smear-ripened cheese.</title>
        <authorList>
            <consortium name="US DOE Joint Genome Institute (JGI-PGF)"/>
            <person name="Walter F."/>
            <person name="Albersmeier A."/>
            <person name="Kalinowski J."/>
            <person name="Ruckert C."/>
        </authorList>
    </citation>
    <scope>NUCLEOTIDE SEQUENCE</scope>
    <source>
        <strain evidence="2">CGMCC 1.15343</strain>
    </source>
</reference>
<protein>
    <recommendedName>
        <fullName evidence="1">YdhG-like domain-containing protein</fullName>
    </recommendedName>
</protein>
<evidence type="ECO:0000313" key="3">
    <source>
        <dbReference type="Proteomes" id="UP000651668"/>
    </source>
</evidence>
<dbReference type="Proteomes" id="UP000651668">
    <property type="component" value="Unassembled WGS sequence"/>
</dbReference>
<reference evidence="2" key="2">
    <citation type="submission" date="2020-09" db="EMBL/GenBank/DDBJ databases">
        <authorList>
            <person name="Sun Q."/>
            <person name="Zhou Y."/>
        </authorList>
    </citation>
    <scope>NUCLEOTIDE SEQUENCE</scope>
    <source>
        <strain evidence="2">CGMCC 1.15343</strain>
    </source>
</reference>
<dbReference type="InterPro" id="IPR014922">
    <property type="entry name" value="YdhG-like"/>
</dbReference>
<dbReference type="SUPFAM" id="SSF159888">
    <property type="entry name" value="YdhG-like"/>
    <property type="match status" value="1"/>
</dbReference>
<sequence>MKTYDSISAYIEACPAEHRTLLEQLRAIIQKNVPTAQETISYGIPTFKLRGNLIHFGLAKKHIGLYPGAAAVEAFKEALGAYKTSKGAIQLPLEEELPIGLIEDILRFSVAAQTKSA</sequence>
<comment type="caution">
    <text evidence="2">The sequence shown here is derived from an EMBL/GenBank/DDBJ whole genome shotgun (WGS) entry which is preliminary data.</text>
</comment>
<evidence type="ECO:0000259" key="1">
    <source>
        <dbReference type="Pfam" id="PF08818"/>
    </source>
</evidence>
<feature type="domain" description="YdhG-like" evidence="1">
    <location>
        <begin position="18"/>
        <end position="110"/>
    </location>
</feature>
<dbReference type="RefSeq" id="WP_188625964.1">
    <property type="nucleotide sequence ID" value="NZ_BMIL01000003.1"/>
</dbReference>
<gene>
    <name evidence="2" type="ORF">GCM10011387_12190</name>
</gene>
<dbReference type="Pfam" id="PF08818">
    <property type="entry name" value="DUF1801"/>
    <property type="match status" value="1"/>
</dbReference>
<dbReference type="Gene3D" id="3.90.1150.200">
    <property type="match status" value="1"/>
</dbReference>